<evidence type="ECO:0000313" key="1">
    <source>
        <dbReference type="EMBL" id="KAJ5131407.1"/>
    </source>
</evidence>
<reference evidence="1" key="2">
    <citation type="journal article" date="2023" name="IMA Fungus">
        <title>Comparative genomic study of the Penicillium genus elucidates a diverse pangenome and 15 lateral gene transfer events.</title>
        <authorList>
            <person name="Petersen C."/>
            <person name="Sorensen T."/>
            <person name="Nielsen M.R."/>
            <person name="Sondergaard T.E."/>
            <person name="Sorensen J.L."/>
            <person name="Fitzpatrick D.A."/>
            <person name="Frisvad J.C."/>
            <person name="Nielsen K.L."/>
        </authorList>
    </citation>
    <scope>NUCLEOTIDE SEQUENCE</scope>
    <source>
        <strain evidence="1">IBT 22155</strain>
    </source>
</reference>
<feature type="non-terminal residue" evidence="1">
    <location>
        <position position="198"/>
    </location>
</feature>
<name>A0A9W9GWM9_9EURO</name>
<dbReference type="EMBL" id="JAPQKL010000005">
    <property type="protein sequence ID" value="KAJ5131407.1"/>
    <property type="molecule type" value="Genomic_DNA"/>
</dbReference>
<gene>
    <name evidence="1" type="ORF">N7515_007446</name>
</gene>
<dbReference type="GeneID" id="81407360"/>
<keyword evidence="2" id="KW-1185">Reference proteome</keyword>
<dbReference type="Proteomes" id="UP001149079">
    <property type="component" value="Unassembled WGS sequence"/>
</dbReference>
<protein>
    <submittedName>
        <fullName evidence="1">Uncharacterized protein</fullName>
    </submittedName>
</protein>
<evidence type="ECO:0000313" key="2">
    <source>
        <dbReference type="Proteomes" id="UP001149079"/>
    </source>
</evidence>
<accession>A0A9W9GWM9</accession>
<proteinExistence type="predicted"/>
<comment type="caution">
    <text evidence="1">The sequence shown here is derived from an EMBL/GenBank/DDBJ whole genome shotgun (WGS) entry which is preliminary data.</text>
</comment>
<sequence length="198" mass="22261">LLLKVLWDKECDIVDARDQLGLGEFHQQAREASKVISSHNGLGQVNEEVVNPSLVSLLMAITMKHPNVHATWTPQRASLTARFRKSAVVSMLDGFLYSNLTSQTQVILEAKARRREYHAPNVFWQEAAELVAALHTPPLGGCEGAVSQDGDRLYIAMAVRNDRYQEFLLDINEPDNGEGFPLIRQWGPWNINRSNDVK</sequence>
<dbReference type="OrthoDB" id="4364700at2759"/>
<dbReference type="AlphaFoldDB" id="A0A9W9GWM9"/>
<reference evidence="1" key="1">
    <citation type="submission" date="2022-11" db="EMBL/GenBank/DDBJ databases">
        <authorList>
            <person name="Petersen C."/>
        </authorList>
    </citation>
    <scope>NUCLEOTIDE SEQUENCE</scope>
    <source>
        <strain evidence="1">IBT 22155</strain>
    </source>
</reference>
<feature type="non-terminal residue" evidence="1">
    <location>
        <position position="1"/>
    </location>
</feature>
<dbReference type="RefSeq" id="XP_056521786.1">
    <property type="nucleotide sequence ID" value="XM_056668190.1"/>
</dbReference>
<organism evidence="1 2">
    <name type="scientific">Penicillium bovifimosum</name>
    <dbReference type="NCBI Taxonomy" id="126998"/>
    <lineage>
        <taxon>Eukaryota</taxon>
        <taxon>Fungi</taxon>
        <taxon>Dikarya</taxon>
        <taxon>Ascomycota</taxon>
        <taxon>Pezizomycotina</taxon>
        <taxon>Eurotiomycetes</taxon>
        <taxon>Eurotiomycetidae</taxon>
        <taxon>Eurotiales</taxon>
        <taxon>Aspergillaceae</taxon>
        <taxon>Penicillium</taxon>
    </lineage>
</organism>